<organism evidence="2 3">
    <name type="scientific">Aspergillus luchuensis (strain CBS 106.47)</name>
    <dbReference type="NCBI Taxonomy" id="1137211"/>
    <lineage>
        <taxon>Eukaryota</taxon>
        <taxon>Fungi</taxon>
        <taxon>Dikarya</taxon>
        <taxon>Ascomycota</taxon>
        <taxon>Pezizomycotina</taxon>
        <taxon>Eurotiomycetes</taxon>
        <taxon>Eurotiomycetidae</taxon>
        <taxon>Eurotiales</taxon>
        <taxon>Aspergillaceae</taxon>
        <taxon>Aspergillus</taxon>
        <taxon>Aspergillus subgen. Circumdati</taxon>
    </lineage>
</organism>
<evidence type="ECO:0000256" key="1">
    <source>
        <dbReference type="SAM" id="MobiDB-lite"/>
    </source>
</evidence>
<evidence type="ECO:0000313" key="2">
    <source>
        <dbReference type="EMBL" id="OJZ89097.1"/>
    </source>
</evidence>
<reference evidence="3" key="1">
    <citation type="journal article" date="2017" name="Genome Biol.">
        <title>Comparative genomics reveals high biological diversity and specific adaptations in the industrially and medically important fungal genus Aspergillus.</title>
        <authorList>
            <person name="de Vries R.P."/>
            <person name="Riley R."/>
            <person name="Wiebenga A."/>
            <person name="Aguilar-Osorio G."/>
            <person name="Amillis S."/>
            <person name="Uchima C.A."/>
            <person name="Anderluh G."/>
            <person name="Asadollahi M."/>
            <person name="Askin M."/>
            <person name="Barry K."/>
            <person name="Battaglia E."/>
            <person name="Bayram O."/>
            <person name="Benocci T."/>
            <person name="Braus-Stromeyer S.A."/>
            <person name="Caldana C."/>
            <person name="Canovas D."/>
            <person name="Cerqueira G.C."/>
            <person name="Chen F."/>
            <person name="Chen W."/>
            <person name="Choi C."/>
            <person name="Clum A."/>
            <person name="Dos Santos R.A."/>
            <person name="Damasio A.R."/>
            <person name="Diallinas G."/>
            <person name="Emri T."/>
            <person name="Fekete E."/>
            <person name="Flipphi M."/>
            <person name="Freyberg S."/>
            <person name="Gallo A."/>
            <person name="Gournas C."/>
            <person name="Habgood R."/>
            <person name="Hainaut M."/>
            <person name="Harispe M.L."/>
            <person name="Henrissat B."/>
            <person name="Hilden K.S."/>
            <person name="Hope R."/>
            <person name="Hossain A."/>
            <person name="Karabika E."/>
            <person name="Karaffa L."/>
            <person name="Karanyi Z."/>
            <person name="Krasevec N."/>
            <person name="Kuo A."/>
            <person name="Kusch H."/>
            <person name="LaButti K."/>
            <person name="Lagendijk E.L."/>
            <person name="Lapidus A."/>
            <person name="Levasseur A."/>
            <person name="Lindquist E."/>
            <person name="Lipzen A."/>
            <person name="Logrieco A.F."/>
            <person name="MacCabe A."/>
            <person name="Maekelae M.R."/>
            <person name="Malavazi I."/>
            <person name="Melin P."/>
            <person name="Meyer V."/>
            <person name="Mielnichuk N."/>
            <person name="Miskei M."/>
            <person name="Molnar A.P."/>
            <person name="Mule G."/>
            <person name="Ngan C.Y."/>
            <person name="Orejas M."/>
            <person name="Orosz E."/>
            <person name="Ouedraogo J.P."/>
            <person name="Overkamp K.M."/>
            <person name="Park H.-S."/>
            <person name="Perrone G."/>
            <person name="Piumi F."/>
            <person name="Punt P.J."/>
            <person name="Ram A.F."/>
            <person name="Ramon A."/>
            <person name="Rauscher S."/>
            <person name="Record E."/>
            <person name="Riano-Pachon D.M."/>
            <person name="Robert V."/>
            <person name="Roehrig J."/>
            <person name="Ruller R."/>
            <person name="Salamov A."/>
            <person name="Salih N.S."/>
            <person name="Samson R.A."/>
            <person name="Sandor E."/>
            <person name="Sanguinetti M."/>
            <person name="Schuetze T."/>
            <person name="Sepcic K."/>
            <person name="Shelest E."/>
            <person name="Sherlock G."/>
            <person name="Sophianopoulou V."/>
            <person name="Squina F.M."/>
            <person name="Sun H."/>
            <person name="Susca A."/>
            <person name="Todd R.B."/>
            <person name="Tsang A."/>
            <person name="Unkles S.E."/>
            <person name="van de Wiele N."/>
            <person name="van Rossen-Uffink D."/>
            <person name="Oliveira J.V."/>
            <person name="Vesth T.C."/>
            <person name="Visser J."/>
            <person name="Yu J.-H."/>
            <person name="Zhou M."/>
            <person name="Andersen M.R."/>
            <person name="Archer D.B."/>
            <person name="Baker S.E."/>
            <person name="Benoit I."/>
            <person name="Brakhage A.A."/>
            <person name="Braus G.H."/>
            <person name="Fischer R."/>
            <person name="Frisvad J.C."/>
            <person name="Goldman G.H."/>
            <person name="Houbraken J."/>
            <person name="Oakley B."/>
            <person name="Pocsi I."/>
            <person name="Scazzocchio C."/>
            <person name="Seiboth B."/>
            <person name="vanKuyk P.A."/>
            <person name="Wortman J."/>
            <person name="Dyer P.S."/>
            <person name="Grigoriev I.V."/>
        </authorList>
    </citation>
    <scope>NUCLEOTIDE SEQUENCE [LARGE SCALE GENOMIC DNA]</scope>
    <source>
        <strain evidence="3">CBS 106.47</strain>
    </source>
</reference>
<gene>
    <name evidence="2" type="ORF">ASPFODRAFT_42245</name>
</gene>
<proteinExistence type="predicted"/>
<evidence type="ECO:0000313" key="3">
    <source>
        <dbReference type="Proteomes" id="UP000184063"/>
    </source>
</evidence>
<dbReference type="EMBL" id="KV878238">
    <property type="protein sequence ID" value="OJZ89097.1"/>
    <property type="molecule type" value="Genomic_DNA"/>
</dbReference>
<feature type="compositionally biased region" description="Polar residues" evidence="1">
    <location>
        <begin position="8"/>
        <end position="18"/>
    </location>
</feature>
<accession>A0A1M3TQE3</accession>
<dbReference type="Proteomes" id="UP000184063">
    <property type="component" value="Unassembled WGS sequence"/>
</dbReference>
<dbReference type="AlphaFoldDB" id="A0A1M3TQE3"/>
<sequence length="154" mass="17115">MYHIQDGSHLSINGQPISRNVPGMPARTKTSITEAALDDGVAVTGVVQDNRASAERMAALRINQPLLALQQSMQHLSDELSQSEISVHETSWYTADKAKPQTPRNPLKDVLRRARGLRKSVIMLTALSCAVLNPIRITFETLCSHRYCQRYTTS</sequence>
<protein>
    <submittedName>
        <fullName evidence="2">Uncharacterized protein</fullName>
    </submittedName>
</protein>
<dbReference type="VEuPathDB" id="FungiDB:ASPFODRAFT_42245"/>
<feature type="region of interest" description="Disordered" evidence="1">
    <location>
        <begin position="1"/>
        <end position="25"/>
    </location>
</feature>
<name>A0A1M3TQE3_ASPLC</name>